<evidence type="ECO:0000313" key="2">
    <source>
        <dbReference type="Proteomes" id="UP001221898"/>
    </source>
</evidence>
<sequence length="74" mass="8409">MKDMSGDYTWPNVNSILVGKPKMQSQMEAERSCRFKSRVPAGDPTQVSPPECLHCTCTVLTKLELKIQTSIFYR</sequence>
<evidence type="ECO:0000313" key="1">
    <source>
        <dbReference type="EMBL" id="KAJ8392959.1"/>
    </source>
</evidence>
<keyword evidence="2" id="KW-1185">Reference proteome</keyword>
<protein>
    <submittedName>
        <fullName evidence="1">Uncharacterized protein</fullName>
    </submittedName>
</protein>
<name>A0AAD7RZ36_9TELE</name>
<gene>
    <name evidence="1" type="ORF">AAFF_G00071630</name>
</gene>
<accession>A0AAD7RZ36</accession>
<dbReference type="AlphaFoldDB" id="A0AAD7RZ36"/>
<proteinExistence type="predicted"/>
<organism evidence="1 2">
    <name type="scientific">Aldrovandia affinis</name>
    <dbReference type="NCBI Taxonomy" id="143900"/>
    <lineage>
        <taxon>Eukaryota</taxon>
        <taxon>Metazoa</taxon>
        <taxon>Chordata</taxon>
        <taxon>Craniata</taxon>
        <taxon>Vertebrata</taxon>
        <taxon>Euteleostomi</taxon>
        <taxon>Actinopterygii</taxon>
        <taxon>Neopterygii</taxon>
        <taxon>Teleostei</taxon>
        <taxon>Notacanthiformes</taxon>
        <taxon>Halosauridae</taxon>
        <taxon>Aldrovandia</taxon>
    </lineage>
</organism>
<dbReference type="Proteomes" id="UP001221898">
    <property type="component" value="Unassembled WGS sequence"/>
</dbReference>
<reference evidence="1" key="1">
    <citation type="journal article" date="2023" name="Science">
        <title>Genome structures resolve the early diversification of teleost fishes.</title>
        <authorList>
            <person name="Parey E."/>
            <person name="Louis A."/>
            <person name="Montfort J."/>
            <person name="Bouchez O."/>
            <person name="Roques C."/>
            <person name="Iampietro C."/>
            <person name="Lluch J."/>
            <person name="Castinel A."/>
            <person name="Donnadieu C."/>
            <person name="Desvignes T."/>
            <person name="Floi Bucao C."/>
            <person name="Jouanno E."/>
            <person name="Wen M."/>
            <person name="Mejri S."/>
            <person name="Dirks R."/>
            <person name="Jansen H."/>
            <person name="Henkel C."/>
            <person name="Chen W.J."/>
            <person name="Zahm M."/>
            <person name="Cabau C."/>
            <person name="Klopp C."/>
            <person name="Thompson A.W."/>
            <person name="Robinson-Rechavi M."/>
            <person name="Braasch I."/>
            <person name="Lecointre G."/>
            <person name="Bobe J."/>
            <person name="Postlethwait J.H."/>
            <person name="Berthelot C."/>
            <person name="Roest Crollius H."/>
            <person name="Guiguen Y."/>
        </authorList>
    </citation>
    <scope>NUCLEOTIDE SEQUENCE</scope>
    <source>
        <strain evidence="1">NC1722</strain>
    </source>
</reference>
<comment type="caution">
    <text evidence="1">The sequence shown here is derived from an EMBL/GenBank/DDBJ whole genome shotgun (WGS) entry which is preliminary data.</text>
</comment>
<dbReference type="EMBL" id="JAINUG010000142">
    <property type="protein sequence ID" value="KAJ8392959.1"/>
    <property type="molecule type" value="Genomic_DNA"/>
</dbReference>